<comment type="caution">
    <text evidence="3">The sequence shown here is derived from an EMBL/GenBank/DDBJ whole genome shotgun (WGS) entry which is preliminary data.</text>
</comment>
<evidence type="ECO:0000313" key="3">
    <source>
        <dbReference type="EMBL" id="KAK1368178.1"/>
    </source>
</evidence>
<dbReference type="Proteomes" id="UP001237642">
    <property type="component" value="Unassembled WGS sequence"/>
</dbReference>
<feature type="chain" id="PRO_5042214034" evidence="2">
    <location>
        <begin position="27"/>
        <end position="143"/>
    </location>
</feature>
<name>A0AAD8MDF7_9APIA</name>
<accession>A0AAD8MDF7</accession>
<evidence type="ECO:0000313" key="4">
    <source>
        <dbReference type="Proteomes" id="UP001237642"/>
    </source>
</evidence>
<protein>
    <submittedName>
        <fullName evidence="3">Uncharacterized protein</fullName>
    </submittedName>
</protein>
<feature type="compositionally biased region" description="Low complexity" evidence="1">
    <location>
        <begin position="132"/>
        <end position="143"/>
    </location>
</feature>
<keyword evidence="4" id="KW-1185">Reference proteome</keyword>
<evidence type="ECO:0000256" key="2">
    <source>
        <dbReference type="SAM" id="SignalP"/>
    </source>
</evidence>
<feature type="region of interest" description="Disordered" evidence="1">
    <location>
        <begin position="108"/>
        <end position="143"/>
    </location>
</feature>
<reference evidence="3" key="1">
    <citation type="submission" date="2023-02" db="EMBL/GenBank/DDBJ databases">
        <title>Genome of toxic invasive species Heracleum sosnowskyi carries increased number of genes despite the absence of recent whole-genome duplications.</title>
        <authorList>
            <person name="Schelkunov M."/>
            <person name="Shtratnikova V."/>
            <person name="Makarenko M."/>
            <person name="Klepikova A."/>
            <person name="Omelchenko D."/>
            <person name="Novikova G."/>
            <person name="Obukhova E."/>
            <person name="Bogdanov V."/>
            <person name="Penin A."/>
            <person name="Logacheva M."/>
        </authorList>
    </citation>
    <scope>NUCLEOTIDE SEQUENCE</scope>
    <source>
        <strain evidence="3">Hsosn_3</strain>
        <tissue evidence="3">Leaf</tissue>
    </source>
</reference>
<gene>
    <name evidence="3" type="ORF">POM88_034270</name>
</gene>
<organism evidence="3 4">
    <name type="scientific">Heracleum sosnowskyi</name>
    <dbReference type="NCBI Taxonomy" id="360622"/>
    <lineage>
        <taxon>Eukaryota</taxon>
        <taxon>Viridiplantae</taxon>
        <taxon>Streptophyta</taxon>
        <taxon>Embryophyta</taxon>
        <taxon>Tracheophyta</taxon>
        <taxon>Spermatophyta</taxon>
        <taxon>Magnoliopsida</taxon>
        <taxon>eudicotyledons</taxon>
        <taxon>Gunneridae</taxon>
        <taxon>Pentapetalae</taxon>
        <taxon>asterids</taxon>
        <taxon>campanulids</taxon>
        <taxon>Apiales</taxon>
        <taxon>Apiaceae</taxon>
        <taxon>Apioideae</taxon>
        <taxon>apioid superclade</taxon>
        <taxon>Tordylieae</taxon>
        <taxon>Tordyliinae</taxon>
        <taxon>Heracleum</taxon>
    </lineage>
</organism>
<proteinExistence type="predicted"/>
<dbReference type="EMBL" id="JAUIZM010000008">
    <property type="protein sequence ID" value="KAK1368178.1"/>
    <property type="molecule type" value="Genomic_DNA"/>
</dbReference>
<keyword evidence="2" id="KW-0732">Signal</keyword>
<sequence>MASTIVLQFPVLALLLSTMYFSLTVSRPVLDLNTHPKHHLSADSSTNLDQQSVFPALLSGNKSMPMESQLPSFLAFLRPVIFPLHFGMFKPTYPFPIIPKFPKYPPIHDNSNLPSKPSVPSRDKPSPPPMPGLSGSKPIAKHP</sequence>
<evidence type="ECO:0000256" key="1">
    <source>
        <dbReference type="SAM" id="MobiDB-lite"/>
    </source>
</evidence>
<reference evidence="3" key="2">
    <citation type="submission" date="2023-05" db="EMBL/GenBank/DDBJ databases">
        <authorList>
            <person name="Schelkunov M.I."/>
        </authorList>
    </citation>
    <scope>NUCLEOTIDE SEQUENCE</scope>
    <source>
        <strain evidence="3">Hsosn_3</strain>
        <tissue evidence="3">Leaf</tissue>
    </source>
</reference>
<feature type="signal peptide" evidence="2">
    <location>
        <begin position="1"/>
        <end position="26"/>
    </location>
</feature>
<dbReference type="AlphaFoldDB" id="A0AAD8MDF7"/>